<keyword evidence="1" id="KW-0067">ATP-binding</keyword>
<name>A0AC61SCB1_9EURY</name>
<keyword evidence="1" id="KW-0547">Nucleotide-binding</keyword>
<accession>A0AC61SCB1</accession>
<evidence type="ECO:0000313" key="2">
    <source>
        <dbReference type="Proteomes" id="UP000315423"/>
    </source>
</evidence>
<proteinExistence type="predicted"/>
<dbReference type="EMBL" id="QYBA01000049">
    <property type="protein sequence ID" value="TKY92256.1"/>
    <property type="molecule type" value="Genomic_DNA"/>
</dbReference>
<organism evidence="1 2">
    <name type="scientific">Candidatus Methanomarinus sp</name>
    <dbReference type="NCBI Taxonomy" id="3386244"/>
    <lineage>
        <taxon>Archaea</taxon>
        <taxon>Methanobacteriati</taxon>
        <taxon>Methanobacteriota</taxon>
        <taxon>Stenosarchaea group</taxon>
        <taxon>Methanomicrobia</taxon>
        <taxon>Methanosarcinales</taxon>
        <taxon>ANME-2 cluster</taxon>
        <taxon>Candidatus Methanocomedenaceae</taxon>
        <taxon>Candidatus Methanomarinus</taxon>
    </lineage>
</organism>
<comment type="caution">
    <text evidence="1">The sequence shown here is derived from an EMBL/GenBank/DDBJ whole genome shotgun (WGS) entry which is preliminary data.</text>
</comment>
<gene>
    <name evidence="1" type="ORF">C5S46_01565</name>
</gene>
<evidence type="ECO:0000313" key="1">
    <source>
        <dbReference type="EMBL" id="TKY92256.1"/>
    </source>
</evidence>
<reference evidence="1" key="1">
    <citation type="submission" date="2018-09" db="EMBL/GenBank/DDBJ databases">
        <title>A genomic encyclopedia of anaerobic methanotrophic archaea.</title>
        <authorList>
            <person name="Skennerton C.T."/>
            <person name="Chadwick G.L."/>
            <person name="Laso-Perez R."/>
            <person name="Leu A.O."/>
            <person name="Speth D.R."/>
            <person name="Yu H."/>
            <person name="Morgan-Lang C."/>
            <person name="Hatzenpichler R."/>
            <person name="Goudeau D."/>
            <person name="Malmstrom R."/>
            <person name="Woyke T."/>
            <person name="Hallam S."/>
            <person name="Tyson G.W."/>
            <person name="Wegener G."/>
            <person name="Boetius A."/>
            <person name="Orphan V.J."/>
        </authorList>
    </citation>
    <scope>NUCLEOTIDE SEQUENCE</scope>
    <source>
        <strain evidence="1">CONS3730D10UFb2</strain>
    </source>
</reference>
<protein>
    <submittedName>
        <fullName evidence="1">ATP-binding protein</fullName>
    </submittedName>
</protein>
<dbReference type="Proteomes" id="UP000315423">
    <property type="component" value="Unassembled WGS sequence"/>
</dbReference>
<feature type="non-terminal residue" evidence="1">
    <location>
        <position position="1"/>
    </location>
</feature>
<sequence>ERLPGRRGEGTGTLDKILLPMKFAEFVETVDPAMKKLLRDIDLHQGEKTQNIVFGLFDRKIDPVLNQLQLYQDELDRLFEQYLITGGIPRPVNEFFLRNSIDSSTYEIYIRSLIGDLARWQIQEISIKQILRSISNKLTTNISWQSIVKDTDIGSHNTISKYVGNLEDSFVLSTLYSIDISKKNASFKKEKKIYFQDPFIFHSLRAWVMGLTDYFNSSLLYLGNPEIKGKLVESVVGNHLVRLMYNIYPSDVFTLHEHVFYWRKKGGKIEVDFVLKSGKNDLFPVELKYQNQIQNSDYKGLYTFKKGILLSKNKFDVTGNYVTIPVSLFLLLI</sequence>